<name>A0A8X6P4X1_NEPPI</name>
<feature type="non-terminal residue" evidence="3">
    <location>
        <position position="109"/>
    </location>
</feature>
<proteinExistence type="predicted"/>
<dbReference type="EMBL" id="BMAW01111173">
    <property type="protein sequence ID" value="GFT46644.1"/>
    <property type="molecule type" value="Genomic_DNA"/>
</dbReference>
<reference evidence="3" key="1">
    <citation type="submission" date="2020-08" db="EMBL/GenBank/DDBJ databases">
        <title>Multicomponent nature underlies the extraordinary mechanical properties of spider dragline silk.</title>
        <authorList>
            <person name="Kono N."/>
            <person name="Nakamura H."/>
            <person name="Mori M."/>
            <person name="Yoshida Y."/>
            <person name="Ohtoshi R."/>
            <person name="Malay A.D."/>
            <person name="Moran D.A.P."/>
            <person name="Tomita M."/>
            <person name="Numata K."/>
            <person name="Arakawa K."/>
        </authorList>
    </citation>
    <scope>NUCLEOTIDE SEQUENCE</scope>
</reference>
<accession>A0A8X6P4X1</accession>
<organism evidence="3 4">
    <name type="scientific">Nephila pilipes</name>
    <name type="common">Giant wood spider</name>
    <name type="synonym">Nephila maculata</name>
    <dbReference type="NCBI Taxonomy" id="299642"/>
    <lineage>
        <taxon>Eukaryota</taxon>
        <taxon>Metazoa</taxon>
        <taxon>Ecdysozoa</taxon>
        <taxon>Arthropoda</taxon>
        <taxon>Chelicerata</taxon>
        <taxon>Arachnida</taxon>
        <taxon>Araneae</taxon>
        <taxon>Araneomorphae</taxon>
        <taxon>Entelegynae</taxon>
        <taxon>Araneoidea</taxon>
        <taxon>Nephilidae</taxon>
        <taxon>Nephila</taxon>
    </lineage>
</organism>
<keyword evidence="4" id="KW-1185">Reference proteome</keyword>
<protein>
    <submittedName>
        <fullName evidence="3">Uncharacterized protein</fullName>
    </submittedName>
</protein>
<feature type="transmembrane region" description="Helical" evidence="2">
    <location>
        <begin position="15"/>
        <end position="35"/>
    </location>
</feature>
<sequence>MLFLEELISDNRPQFASIFAATLLSFIYFVIWKNLHSGQGTVRTSRQRKSFPGSEKGDLDPSYTWRFSLATKPNQNNKNAGVTSKLYPTVMTICHCFTKSPVSYSVENK</sequence>
<keyword evidence="2" id="KW-0812">Transmembrane</keyword>
<evidence type="ECO:0000256" key="1">
    <source>
        <dbReference type="SAM" id="MobiDB-lite"/>
    </source>
</evidence>
<evidence type="ECO:0000256" key="2">
    <source>
        <dbReference type="SAM" id="Phobius"/>
    </source>
</evidence>
<feature type="region of interest" description="Disordered" evidence="1">
    <location>
        <begin position="39"/>
        <end position="58"/>
    </location>
</feature>
<evidence type="ECO:0000313" key="3">
    <source>
        <dbReference type="EMBL" id="GFT46644.1"/>
    </source>
</evidence>
<dbReference type="Proteomes" id="UP000887013">
    <property type="component" value="Unassembled WGS sequence"/>
</dbReference>
<dbReference type="AlphaFoldDB" id="A0A8X6P4X1"/>
<evidence type="ECO:0000313" key="4">
    <source>
        <dbReference type="Proteomes" id="UP000887013"/>
    </source>
</evidence>
<keyword evidence="2" id="KW-0472">Membrane</keyword>
<keyword evidence="2" id="KW-1133">Transmembrane helix</keyword>
<dbReference type="OrthoDB" id="425619at2759"/>
<gene>
    <name evidence="3" type="ORF">NPIL_538341</name>
</gene>
<comment type="caution">
    <text evidence="3">The sequence shown here is derived from an EMBL/GenBank/DDBJ whole genome shotgun (WGS) entry which is preliminary data.</text>
</comment>